<comment type="subcellular location">
    <subcellularLocation>
        <location evidence="1">Cytoplasm</location>
    </subcellularLocation>
</comment>
<dbReference type="InterPro" id="IPR019614">
    <property type="entry name" value="SAM-dep_methyl-trfase"/>
</dbReference>
<gene>
    <name evidence="9" type="ORF">BD809_103281</name>
</gene>
<dbReference type="CDD" id="cd02440">
    <property type="entry name" value="AdoMet_MTases"/>
    <property type="match status" value="1"/>
</dbReference>
<dbReference type="CDD" id="cd11572">
    <property type="entry name" value="RlmI_M_like"/>
    <property type="match status" value="1"/>
</dbReference>
<dbReference type="Gene3D" id="2.30.130.10">
    <property type="entry name" value="PUA domain"/>
    <property type="match status" value="1"/>
</dbReference>
<evidence type="ECO:0000256" key="3">
    <source>
        <dbReference type="ARBA" id="ARBA00022603"/>
    </source>
</evidence>
<evidence type="ECO:0000259" key="8">
    <source>
        <dbReference type="Pfam" id="PF17785"/>
    </source>
</evidence>
<organism evidence="9 10">
    <name type="scientific">Aquimarina intermedia</name>
    <dbReference type="NCBI Taxonomy" id="350814"/>
    <lineage>
        <taxon>Bacteria</taxon>
        <taxon>Pseudomonadati</taxon>
        <taxon>Bacteroidota</taxon>
        <taxon>Flavobacteriia</taxon>
        <taxon>Flavobacteriales</taxon>
        <taxon>Flavobacteriaceae</taxon>
        <taxon>Aquimarina</taxon>
    </lineage>
</organism>
<evidence type="ECO:0000313" key="9">
    <source>
        <dbReference type="EMBL" id="TYP75217.1"/>
    </source>
</evidence>
<dbReference type="Pfam" id="PF17785">
    <property type="entry name" value="PUA_3"/>
    <property type="match status" value="1"/>
</dbReference>
<dbReference type="GO" id="GO:0003723">
    <property type="term" value="F:RNA binding"/>
    <property type="evidence" value="ECO:0007669"/>
    <property type="project" value="InterPro"/>
</dbReference>
<dbReference type="Proteomes" id="UP000324376">
    <property type="component" value="Unassembled WGS sequence"/>
</dbReference>
<dbReference type="PANTHER" id="PTHR42873:SF1">
    <property type="entry name" value="S-ADENOSYLMETHIONINE-DEPENDENT METHYLTRANSFERASE DOMAIN-CONTAINING PROTEIN"/>
    <property type="match status" value="1"/>
</dbReference>
<dbReference type="InterPro" id="IPR029063">
    <property type="entry name" value="SAM-dependent_MTases_sf"/>
</dbReference>
<feature type="domain" description="S-adenosylmethionine-dependent methyltransferase" evidence="7">
    <location>
        <begin position="193"/>
        <end position="348"/>
    </location>
</feature>
<dbReference type="SUPFAM" id="SSF53335">
    <property type="entry name" value="S-adenosyl-L-methionine-dependent methyltransferases"/>
    <property type="match status" value="1"/>
</dbReference>
<dbReference type="GO" id="GO:0032259">
    <property type="term" value="P:methylation"/>
    <property type="evidence" value="ECO:0007669"/>
    <property type="project" value="UniProtKB-KW"/>
</dbReference>
<keyword evidence="4 9" id="KW-0808">Transferase</keyword>
<dbReference type="Gene3D" id="3.40.50.150">
    <property type="entry name" value="Vaccinia Virus protein VP39"/>
    <property type="match status" value="1"/>
</dbReference>
<dbReference type="PANTHER" id="PTHR42873">
    <property type="entry name" value="RIBOSOMAL RNA LARGE SUBUNIT METHYLTRANSFERASE"/>
    <property type="match status" value="1"/>
</dbReference>
<comment type="similarity">
    <text evidence="6">Belongs to the methyltransferase superfamily. RlmI family.</text>
</comment>
<dbReference type="InterPro" id="IPR041532">
    <property type="entry name" value="RlmI-like_PUA"/>
</dbReference>
<reference evidence="9 10" key="1">
    <citation type="submission" date="2019-07" db="EMBL/GenBank/DDBJ databases">
        <title>Genomic Encyclopedia of Archaeal and Bacterial Type Strains, Phase II (KMG-II): from individual species to whole genera.</title>
        <authorList>
            <person name="Goeker M."/>
        </authorList>
    </citation>
    <scope>NUCLEOTIDE SEQUENCE [LARGE SCALE GENOMIC DNA]</scope>
    <source>
        <strain evidence="9 10">DSM 17527</strain>
    </source>
</reference>
<name>A0A5S5C7E3_9FLAO</name>
<feature type="domain" description="RlmI-like PUA" evidence="8">
    <location>
        <begin position="14"/>
        <end position="78"/>
    </location>
</feature>
<keyword evidence="10" id="KW-1185">Reference proteome</keyword>
<dbReference type="EMBL" id="VNHU01000003">
    <property type="protein sequence ID" value="TYP75217.1"/>
    <property type="molecule type" value="Genomic_DNA"/>
</dbReference>
<evidence type="ECO:0000256" key="5">
    <source>
        <dbReference type="ARBA" id="ARBA00022691"/>
    </source>
</evidence>
<dbReference type="GO" id="GO:0005737">
    <property type="term" value="C:cytoplasm"/>
    <property type="evidence" value="ECO:0007669"/>
    <property type="project" value="UniProtKB-SubCell"/>
</dbReference>
<dbReference type="GO" id="GO:0008168">
    <property type="term" value="F:methyltransferase activity"/>
    <property type="evidence" value="ECO:0007669"/>
    <property type="project" value="UniProtKB-KW"/>
</dbReference>
<dbReference type="RefSeq" id="WP_148782210.1">
    <property type="nucleotide sequence ID" value="NZ_VNHU01000003.1"/>
</dbReference>
<protein>
    <submittedName>
        <fullName evidence="9">23S rRNA (Cytosine1962-C5)-methyltransferase</fullName>
    </submittedName>
</protein>
<evidence type="ECO:0000259" key="7">
    <source>
        <dbReference type="Pfam" id="PF10672"/>
    </source>
</evidence>
<dbReference type="SUPFAM" id="SSF88697">
    <property type="entry name" value="PUA domain-like"/>
    <property type="match status" value="1"/>
</dbReference>
<dbReference type="Gene3D" id="3.30.750.80">
    <property type="entry name" value="RNA methyltransferase domain (HRMD) like"/>
    <property type="match status" value="1"/>
</dbReference>
<dbReference type="InterPro" id="IPR015947">
    <property type="entry name" value="PUA-like_sf"/>
</dbReference>
<evidence type="ECO:0000313" key="10">
    <source>
        <dbReference type="Proteomes" id="UP000324376"/>
    </source>
</evidence>
<evidence type="ECO:0000256" key="1">
    <source>
        <dbReference type="ARBA" id="ARBA00004496"/>
    </source>
</evidence>
<dbReference type="CDD" id="cd21153">
    <property type="entry name" value="PUA_RlmI"/>
    <property type="match status" value="1"/>
</dbReference>
<keyword evidence="5" id="KW-0949">S-adenosyl-L-methionine</keyword>
<dbReference type="Pfam" id="PF10672">
    <property type="entry name" value="Methyltrans_SAM"/>
    <property type="match status" value="1"/>
</dbReference>
<dbReference type="InterPro" id="IPR036974">
    <property type="entry name" value="PUA_sf"/>
</dbReference>
<accession>A0A5S5C7E3</accession>
<proteinExistence type="inferred from homology"/>
<keyword evidence="3 9" id="KW-0489">Methyltransferase</keyword>
<evidence type="ECO:0000256" key="6">
    <source>
        <dbReference type="ARBA" id="ARBA00038091"/>
    </source>
</evidence>
<dbReference type="AlphaFoldDB" id="A0A5S5C7E3"/>
<dbReference type="OrthoDB" id="9805492at2"/>
<evidence type="ECO:0000256" key="4">
    <source>
        <dbReference type="ARBA" id="ARBA00022679"/>
    </source>
</evidence>
<comment type="caution">
    <text evidence="9">The sequence shown here is derived from an EMBL/GenBank/DDBJ whole genome shotgun (WGS) entry which is preliminary data.</text>
</comment>
<sequence length="406" mass="45364">MNTIPSLPINRIAVKLKPSAERMVKKQHPWVFQNSISKQSMEGKAGDLAIIYDAKKNKFLACGLLDPDSPIRIKLLQFATPKTIDAEWFADTIKSAMHKRKSLLTTDTNSYRILFGENDHMPGFIADVYADVLVIKLYSHIWFPYLDTIVCNLIEITKAKSVVLRMSRLLQSKGETFDLQDGQLLYGTLKNEVILFREHGVVFSANVIHGHKTGYFLDHRHNRKRVGGMSKNKTVLDIFSYAGGFSVHALAGGAKAVTSLDISQQALASAQDNAKLNTHSGTHHIMVADAFEGLAQLISEKKKFDIVVIDPPSFAKRESEILRAKQSYARLAKLGVQMVAPSGILVLASCSSRVTAEEFFEISESELYRSGRNFNSIDKTYHDSDHPIAFPEGAYLKCGYYQMDTE</sequence>
<keyword evidence="2" id="KW-0963">Cytoplasm</keyword>
<evidence type="ECO:0000256" key="2">
    <source>
        <dbReference type="ARBA" id="ARBA00022490"/>
    </source>
</evidence>